<evidence type="ECO:0000313" key="2">
    <source>
        <dbReference type="Proteomes" id="UP000501690"/>
    </source>
</evidence>
<organism evidence="1 2">
    <name type="scientific">Vigna unguiculata</name>
    <name type="common">Cowpea</name>
    <dbReference type="NCBI Taxonomy" id="3917"/>
    <lineage>
        <taxon>Eukaryota</taxon>
        <taxon>Viridiplantae</taxon>
        <taxon>Streptophyta</taxon>
        <taxon>Embryophyta</taxon>
        <taxon>Tracheophyta</taxon>
        <taxon>Spermatophyta</taxon>
        <taxon>Magnoliopsida</taxon>
        <taxon>eudicotyledons</taxon>
        <taxon>Gunneridae</taxon>
        <taxon>Pentapetalae</taxon>
        <taxon>rosids</taxon>
        <taxon>fabids</taxon>
        <taxon>Fabales</taxon>
        <taxon>Fabaceae</taxon>
        <taxon>Papilionoideae</taxon>
        <taxon>50 kb inversion clade</taxon>
        <taxon>NPAAA clade</taxon>
        <taxon>indigoferoid/millettioid clade</taxon>
        <taxon>Phaseoleae</taxon>
        <taxon>Vigna</taxon>
    </lineage>
</organism>
<evidence type="ECO:0000313" key="1">
    <source>
        <dbReference type="EMBL" id="QCE10148.1"/>
    </source>
</evidence>
<dbReference type="Proteomes" id="UP000501690">
    <property type="component" value="Linkage Group LG10"/>
</dbReference>
<dbReference type="EMBL" id="CP039354">
    <property type="protein sequence ID" value="QCE10148.1"/>
    <property type="molecule type" value="Genomic_DNA"/>
</dbReference>
<keyword evidence="2" id="KW-1185">Reference proteome</keyword>
<gene>
    <name evidence="1" type="ORF">DEO72_LG10g1374</name>
</gene>
<name>A0A4D6NA46_VIGUN</name>
<proteinExistence type="predicted"/>
<protein>
    <submittedName>
        <fullName evidence="1">Uncharacterized protein</fullName>
    </submittedName>
</protein>
<accession>A0A4D6NA46</accession>
<reference evidence="1 2" key="1">
    <citation type="submission" date="2019-04" db="EMBL/GenBank/DDBJ databases">
        <title>An improved genome assembly and genetic linkage map for asparagus bean, Vigna unguiculata ssp. sesquipedialis.</title>
        <authorList>
            <person name="Xia Q."/>
            <person name="Zhang R."/>
            <person name="Dong Y."/>
        </authorList>
    </citation>
    <scope>NUCLEOTIDE SEQUENCE [LARGE SCALE GENOMIC DNA]</scope>
    <source>
        <tissue evidence="1">Leaf</tissue>
    </source>
</reference>
<sequence>MTHSSGERFEILCESDLAQASITRLSEKSRLVCTLIYMVVAMWREGNESSTRCIGAHGGGHVMEMEYCFVGNEGILYMVVAMHSSYLLVFSDDRVRGTREQVMMQVELVRLSCGEGMIMGFYYYVLLI</sequence>
<dbReference type="AlphaFoldDB" id="A0A4D6NA46"/>